<feature type="domain" description="Tudor" evidence="6">
    <location>
        <begin position="737"/>
        <end position="795"/>
    </location>
</feature>
<dbReference type="CDD" id="cd00175">
    <property type="entry name" value="SNc"/>
    <property type="match status" value="1"/>
</dbReference>
<dbReference type="FunFam" id="2.40.50.90:FF:000001">
    <property type="entry name" value="Staphylococcal nuclease domain-containing protein"/>
    <property type="match status" value="1"/>
</dbReference>
<dbReference type="Gene3D" id="2.40.50.90">
    <property type="match status" value="5"/>
</dbReference>
<dbReference type="GO" id="GO:0005634">
    <property type="term" value="C:nucleus"/>
    <property type="evidence" value="ECO:0007669"/>
    <property type="project" value="TreeGrafter"/>
</dbReference>
<dbReference type="InterPro" id="IPR016071">
    <property type="entry name" value="Staphylococal_nuclease_OB-fold"/>
</dbReference>
<evidence type="ECO:0000256" key="4">
    <source>
        <dbReference type="ARBA" id="ARBA00022737"/>
    </source>
</evidence>
<dbReference type="PIRSF" id="PIRSF017179">
    <property type="entry name" value="RISC-Tudor-SN"/>
    <property type="match status" value="1"/>
</dbReference>
<evidence type="ECO:0000256" key="2">
    <source>
        <dbReference type="ARBA" id="ARBA00017230"/>
    </source>
</evidence>
<reference evidence="9" key="1">
    <citation type="submission" date="2023-03" db="UniProtKB">
        <authorList>
            <consortium name="WormBaseParasite"/>
        </authorList>
    </citation>
    <scope>IDENTIFICATION</scope>
</reference>
<dbReference type="InterPro" id="IPR035437">
    <property type="entry name" value="SNase_OB-fold_sf"/>
</dbReference>
<protein>
    <recommendedName>
        <fullName evidence="2">Staphylococcal nuclease domain-containing protein 1</fullName>
    </recommendedName>
</protein>
<evidence type="ECO:0000313" key="8">
    <source>
        <dbReference type="Proteomes" id="UP000036681"/>
    </source>
</evidence>
<dbReference type="SUPFAM" id="SSF63748">
    <property type="entry name" value="Tudor/PWWP/MBT"/>
    <property type="match status" value="1"/>
</dbReference>
<dbReference type="GO" id="GO:0003723">
    <property type="term" value="F:RNA binding"/>
    <property type="evidence" value="ECO:0007669"/>
    <property type="project" value="UniProtKB-UniRule"/>
</dbReference>
<name>A0A9J2P592_ASCLU</name>
<dbReference type="FunFam" id="2.40.50.90:FF:000018">
    <property type="entry name" value="Ribonuclease"/>
    <property type="match status" value="1"/>
</dbReference>
<dbReference type="InterPro" id="IPR002999">
    <property type="entry name" value="Tudor"/>
</dbReference>
<dbReference type="InterPro" id="IPR047386">
    <property type="entry name" value="Tudor_TDRD11"/>
</dbReference>
<evidence type="ECO:0000259" key="6">
    <source>
        <dbReference type="PROSITE" id="PS50304"/>
    </source>
</evidence>
<dbReference type="GO" id="GO:0005829">
    <property type="term" value="C:cytosol"/>
    <property type="evidence" value="ECO:0007669"/>
    <property type="project" value="UniProtKB-UniRule"/>
</dbReference>
<feature type="domain" description="TNase-like" evidence="7">
    <location>
        <begin position="522"/>
        <end position="663"/>
    </location>
</feature>
<feature type="domain" description="TNase-like" evidence="7">
    <location>
        <begin position="339"/>
        <end position="489"/>
    </location>
</feature>
<keyword evidence="8" id="KW-1185">Reference proteome</keyword>
<evidence type="ECO:0000256" key="1">
    <source>
        <dbReference type="ARBA" id="ARBA00004496"/>
    </source>
</evidence>
<dbReference type="CDD" id="cd20433">
    <property type="entry name" value="Tudor_TDRD11"/>
    <property type="match status" value="1"/>
</dbReference>
<proteinExistence type="predicted"/>
<keyword evidence="4" id="KW-0677">Repeat</keyword>
<dbReference type="SMART" id="SM00333">
    <property type="entry name" value="TUDOR"/>
    <property type="match status" value="1"/>
</dbReference>
<dbReference type="SUPFAM" id="SSF50199">
    <property type="entry name" value="Staphylococcal nuclease"/>
    <property type="match status" value="5"/>
</dbReference>
<dbReference type="PANTHER" id="PTHR12302:SF2">
    <property type="entry name" value="STAPHYLOCOCCAL NUCLEASE DOMAIN-CONTAINING PROTEIN 1"/>
    <property type="match status" value="1"/>
</dbReference>
<evidence type="ECO:0000313" key="9">
    <source>
        <dbReference type="WBParaSite" id="ALUE_0000488101-mRNA-1"/>
    </source>
</evidence>
<evidence type="ECO:0000259" key="7">
    <source>
        <dbReference type="PROSITE" id="PS50830"/>
    </source>
</evidence>
<dbReference type="InterPro" id="IPR016685">
    <property type="entry name" value="Silence_cplx_Nase-comp_TudorSN"/>
</dbReference>
<dbReference type="SMART" id="SM00318">
    <property type="entry name" value="SNc"/>
    <property type="match status" value="4"/>
</dbReference>
<organism evidence="8 9">
    <name type="scientific">Ascaris lumbricoides</name>
    <name type="common">Giant roundworm</name>
    <dbReference type="NCBI Taxonomy" id="6252"/>
    <lineage>
        <taxon>Eukaryota</taxon>
        <taxon>Metazoa</taxon>
        <taxon>Ecdysozoa</taxon>
        <taxon>Nematoda</taxon>
        <taxon>Chromadorea</taxon>
        <taxon>Rhabditida</taxon>
        <taxon>Spirurina</taxon>
        <taxon>Ascaridomorpha</taxon>
        <taxon>Ascaridoidea</taxon>
        <taxon>Ascarididae</taxon>
        <taxon>Ascaris</taxon>
    </lineage>
</organism>
<sequence length="913" mass="101667">MTEQSQAQPQATSFKRGYVKQVLSGDAVVLQGPPIKGPPKEMTVYLSNVVAPRLAKRPTDTEPGRDDEPFAWGSREFLRRKLVGQNVIFRCDYTAASGREHGRIYLGGTSPENAENVTESCVSEGWVEVRPGRVADEYSTKLLELQDAAKAAKKGKWAVDEGHAQEHVTYVLKVRHITWVIENPRALVDLHKQKPISAVIEQVRDGSTVRAFLLPDFHYITLILSGVKAPATRAGPDGRAEDFAEEAKYFVECRILQRDVEVILEGVSNQNLVGSIVHPKGNIAEALLREGFAKCIDWSIALATSGPEPLRAAERIAKEKRVRLWRSYQPSNQLSADKRTFTAKVVEIVMGDALVVQKENGEEMKIWLSSVRPPREENRDTENKVGRQFRPLYDIPYMFEAREFLRKRLIGKKVQVTIDYVQPKSEMFPERWCCTVISAGLNVAEALISKGLAKVVRYRSDDDNRSSQYDALLAAEAKAEKTKKGLFAEKEAGDKGSVLRIQELQGDAQRSKQFLPYLQRSGRSEGVVEFIASGSRMRLYVPKETCLITFLLSGISCPRGARIGPGGKLIGESEPFAEEAAKFTRSKVLQHEVEIEVEGMDKSGSFIGYMFVPSEKGTVNLSVELVENGLASVHFTAERGNYFNQLQAAEQRAKKAKLGIWANWTDEEAAAQAEIAAAAADKTERTVNYRSVVVTDVQRGSLKFAAQDVDDGAKLEQMMKDLREELRANPPVVGAYTPRRGDLCVARFSVDKLWYRARVEGVRGKNAEILYIDFGNREMAEFSSLAALPSGFAAHPAGAREYQLALVQIPNDPDYAQGTDAALEQLLYSTPQLLINVEYRIGGVEFVQAVIEAKDGTKTDVGRTLIADGHALVDHRRENRLAGLVAEYVEAEKKARREHRNIWEYGDFTGNEL</sequence>
<dbReference type="Proteomes" id="UP000036681">
    <property type="component" value="Unplaced"/>
</dbReference>
<evidence type="ECO:0000256" key="5">
    <source>
        <dbReference type="PIRNR" id="PIRNR017179"/>
    </source>
</evidence>
<comment type="subcellular location">
    <subcellularLocation>
        <location evidence="1 5">Cytoplasm</location>
    </subcellularLocation>
</comment>
<dbReference type="GO" id="GO:0004518">
    <property type="term" value="F:nuclease activity"/>
    <property type="evidence" value="ECO:0007669"/>
    <property type="project" value="TreeGrafter"/>
</dbReference>
<dbReference type="Gene3D" id="2.30.30.140">
    <property type="match status" value="1"/>
</dbReference>
<dbReference type="GO" id="GO:0031332">
    <property type="term" value="C:RNAi effector complex"/>
    <property type="evidence" value="ECO:0007669"/>
    <property type="project" value="InterPro"/>
</dbReference>
<feature type="domain" description="TNase-like" evidence="7">
    <location>
        <begin position="194"/>
        <end position="327"/>
    </location>
</feature>
<dbReference type="GO" id="GO:0031047">
    <property type="term" value="P:regulatory ncRNA-mediated gene silencing"/>
    <property type="evidence" value="ECO:0007669"/>
    <property type="project" value="UniProtKB-UniRule"/>
</dbReference>
<dbReference type="Pfam" id="PF00565">
    <property type="entry name" value="SNase"/>
    <property type="match status" value="4"/>
</dbReference>
<dbReference type="PROSITE" id="PS50830">
    <property type="entry name" value="TNASE_3"/>
    <property type="match status" value="4"/>
</dbReference>
<evidence type="ECO:0000256" key="3">
    <source>
        <dbReference type="ARBA" id="ARBA00022490"/>
    </source>
</evidence>
<dbReference type="PROSITE" id="PS50304">
    <property type="entry name" value="TUDOR"/>
    <property type="match status" value="1"/>
</dbReference>
<dbReference type="GO" id="GO:0006402">
    <property type="term" value="P:mRNA catabolic process"/>
    <property type="evidence" value="ECO:0007669"/>
    <property type="project" value="UniProtKB-UniRule"/>
</dbReference>
<dbReference type="FunFam" id="2.30.30.140:FF:000018">
    <property type="entry name" value="Serine/threonine-protein kinase 31"/>
    <property type="match status" value="1"/>
</dbReference>
<dbReference type="AlphaFoldDB" id="A0A9J2P592"/>
<dbReference type="FunFam" id="2.40.50.90:FF:000002">
    <property type="entry name" value="Staphylococcal nuclease domain-containing protein"/>
    <property type="match status" value="1"/>
</dbReference>
<dbReference type="FunFam" id="2.40.50.90:FF:000003">
    <property type="entry name" value="Staphylococcal nuclease domain-containing protein"/>
    <property type="match status" value="1"/>
</dbReference>
<dbReference type="PANTHER" id="PTHR12302">
    <property type="entry name" value="EBNA2 BINDING PROTEIN P100"/>
    <property type="match status" value="1"/>
</dbReference>
<dbReference type="Pfam" id="PF00567">
    <property type="entry name" value="TUDOR"/>
    <property type="match status" value="1"/>
</dbReference>
<dbReference type="WBParaSite" id="ALUE_0000488101-mRNA-1">
    <property type="protein sequence ID" value="ALUE_0000488101-mRNA-1"/>
    <property type="gene ID" value="ALUE_0000488101"/>
</dbReference>
<feature type="domain" description="TNase-like" evidence="7">
    <location>
        <begin position="13"/>
        <end position="159"/>
    </location>
</feature>
<keyword evidence="3 5" id="KW-0963">Cytoplasm</keyword>
<accession>A0A9J2P592</accession>